<dbReference type="InterPro" id="IPR011042">
    <property type="entry name" value="6-blade_b-propeller_TolB-like"/>
</dbReference>
<feature type="repeat" description="LDL-receptor class B" evidence="14">
    <location>
        <begin position="1226"/>
        <end position="1268"/>
    </location>
</feature>
<evidence type="ECO:0000256" key="11">
    <source>
        <dbReference type="ARBA" id="ARBA00023157"/>
    </source>
</evidence>
<dbReference type="Gene3D" id="2.20.25.10">
    <property type="match status" value="1"/>
</dbReference>
<keyword evidence="5" id="KW-0479">Metal-binding</keyword>
<evidence type="ECO:0000313" key="22">
    <source>
        <dbReference type="Proteomes" id="UP001620626"/>
    </source>
</evidence>
<keyword evidence="8 15" id="KW-0863">Zinc-finger</keyword>
<proteinExistence type="predicted"/>
<reference evidence="21 22" key="1">
    <citation type="submission" date="2024-10" db="EMBL/GenBank/DDBJ databases">
        <authorList>
            <person name="Kim D."/>
        </authorList>
    </citation>
    <scope>NUCLEOTIDE SEQUENCE [LARGE SCALE GENOMIC DNA]</scope>
    <source>
        <strain evidence="21">BH-2024</strain>
    </source>
</reference>
<comment type="caution">
    <text evidence="21">The sequence shown here is derived from an EMBL/GenBank/DDBJ whole genome shotgun (WGS) entry which is preliminary data.</text>
</comment>
<dbReference type="Gene3D" id="2.40.155.10">
    <property type="entry name" value="Green fluorescent protein"/>
    <property type="match status" value="1"/>
</dbReference>
<evidence type="ECO:0000256" key="3">
    <source>
        <dbReference type="ARBA" id="ARBA00022530"/>
    </source>
</evidence>
<dbReference type="SUPFAM" id="SSF63825">
    <property type="entry name" value="YWTD domain"/>
    <property type="match status" value="1"/>
</dbReference>
<dbReference type="Pfam" id="PF00058">
    <property type="entry name" value="Ldl_recept_b"/>
    <property type="match status" value="1"/>
</dbReference>
<dbReference type="Gene3D" id="2.120.10.30">
    <property type="entry name" value="TolB, C-terminal domain"/>
    <property type="match status" value="1"/>
</dbReference>
<keyword evidence="12" id="KW-0325">Glycoprotein</keyword>
<dbReference type="InterPro" id="IPR001222">
    <property type="entry name" value="Znf_TFIIS"/>
</dbReference>
<keyword evidence="2" id="KW-0964">Secreted</keyword>
<feature type="compositionally biased region" description="Acidic residues" evidence="16">
    <location>
        <begin position="377"/>
        <end position="394"/>
    </location>
</feature>
<evidence type="ECO:0000256" key="15">
    <source>
        <dbReference type="PROSITE-ProRule" id="PRU00472"/>
    </source>
</evidence>
<dbReference type="InterPro" id="IPR000033">
    <property type="entry name" value="LDLR_classB_rpt"/>
</dbReference>
<dbReference type="SUPFAM" id="SSF54511">
    <property type="entry name" value="GFP-like"/>
    <property type="match status" value="1"/>
</dbReference>
<keyword evidence="6" id="KW-0732">Signal</keyword>
<dbReference type="PANTHER" id="PTHR46513">
    <property type="entry name" value="VITELLOGENIN RECEPTOR-LIKE PROTEIN-RELATED-RELATED"/>
    <property type="match status" value="1"/>
</dbReference>
<feature type="domain" description="EGF-like" evidence="17">
    <location>
        <begin position="953"/>
        <end position="996"/>
    </location>
</feature>
<gene>
    <name evidence="21" type="ORF">niasHT_036764</name>
</gene>
<dbReference type="Pfam" id="PF06119">
    <property type="entry name" value="NIDO"/>
    <property type="match status" value="1"/>
</dbReference>
<evidence type="ECO:0000256" key="5">
    <source>
        <dbReference type="ARBA" id="ARBA00022723"/>
    </source>
</evidence>
<keyword evidence="11 13" id="KW-1015">Disulfide bond</keyword>
<feature type="domain" description="TFIIS-type" evidence="19">
    <location>
        <begin position="87"/>
        <end position="134"/>
    </location>
</feature>
<feature type="compositionally biased region" description="Basic and acidic residues" evidence="16">
    <location>
        <begin position="61"/>
        <end position="77"/>
    </location>
</feature>
<sequence length="1444" mass="159512">MFTPGDDFCAACGSIMQTPNELTAGSGVTNFIKCSVCDAKWPYKIVHGQLLSRHERNFEQRNAVGEERQKQQRKETAGEEEEEDVTVEHVCPKCEWTTATYTTQQTRSADEGQTVFYQSLCAVLMTRLLTFPFTLTLFLLCLVPTSFATHLPYGVEDGDEELHFAGRPLVRQILPKHFAFFERPHHSLFISANGAVSFDDSFDPNSKELDTERRDLIAVFHVPSKGGKVFFRSSDASDLLTKELSAKIRRAFSAHQFEADAVVLVTWDGLGQEDGTMGEGGNTFQLALATDGNETYALLVYSRIRWVQAADGRFAQAGFFSSDGRSEKMTNSGSQNIGNVIRNTNFFEPGLFLYRISGSHPLDPRQGQKGAGGSLTGEEESDYEYQQEQQDYEPGDQISECPPDPFRDSCPPNCNVVSDDNQCSLCICSSVISENLAGSAYEKHSNDISPDRSLRPLPMATLSASQRTSDLSCTPRQGRLQCHPSANCIQQNNGYCCQCDNGFIGNGVECLAKDGPLRINGMFEAALNGKQMQRTDLFAYVQPAEGQQHTALAKVPPEMGWALLLLDALSTPFGWLFAKVPADGQQQNGFQLSGGNFTRIVNIHLGERYALVIRQEFADRQFNEHFSVNVFVSGTLPELRGPVQVTVPEFEETYRRERAGLLRAYSERHLNVRAAGEEETKFRVTTDQQIHFVECPHKAKQSDALSVVKFERLNANFNQEESVVRFASQSRIVSKGGEETEGGGTEDSQDACSSGRHFCSLPNMVSNVPLMMPLLSLLMSVCQLRPLTVASAVWASNWCRTTAWSRGSLANRLHGTAAKQQPLQRGECTRHDQCHQWGECVFHSLPNHPGKCKCRGWYVGDGFSHCGPPEEPPPQQTPVQKQPKGTICRGDSECGDNAQCDVTDDGYWLCKCSSGFRGDGMECVQIGEETEEEKQRETNIGGTAEEKEDGGDRRKQCAEQADCHPNGHCVLDDDMASVHFCECLPGFTGDGVESCERSEECSPTDPGQGCADPSEECRFEHSLQKFACHCRSGFLKGSSGRCEYQIVQSADPCRQCGANAQCVKDAEDQRNCVCNVGFTGNGFECRRESNCLDDASLCSPNAQCLPDGATRDYLCVCNYGYSGDGRTCEAMAPNARGDGTESLLIGRGMAIIQRSREPNGNGKQLVVLPHQIVVDIEFDCHSERFFWSDISGHSIRSAFLNGTGLSSNFSEVLRSPEGIAIDWPSRNIYYVDSIKNELGVLSIDGRFQKALLTEGLNNPRALVIDLESRHLYYSDWSREGPKIGRVSLDGSANEIFISDDVHLPNGMVLLQQRRWLCWVDAGIQQLSCIGLDGTGRRVIYAPLEYPFGLTVNGAEERFYWTDWKDMKIHSVDVFGKGYTQFLPGGGGKGRPYGVLSLPTKCRPHPPLSECMANNGGCAHWCLSGARRDTTKCVCPDNLQGLEGC</sequence>
<keyword evidence="9" id="KW-0862">Zinc</keyword>
<dbReference type="Pfam" id="PF01096">
    <property type="entry name" value="Zn_ribbon_TFIIS"/>
    <property type="match status" value="1"/>
</dbReference>
<accession>A0ABD2J200</accession>
<dbReference type="PROSITE" id="PS50993">
    <property type="entry name" value="NIDOGEN_G2"/>
    <property type="match status" value="1"/>
</dbReference>
<comment type="caution">
    <text evidence="13">Lacks conserved residue(s) required for the propagation of feature annotation.</text>
</comment>
<organism evidence="21 22">
    <name type="scientific">Heterodera trifolii</name>
    <dbReference type="NCBI Taxonomy" id="157864"/>
    <lineage>
        <taxon>Eukaryota</taxon>
        <taxon>Metazoa</taxon>
        <taxon>Ecdysozoa</taxon>
        <taxon>Nematoda</taxon>
        <taxon>Chromadorea</taxon>
        <taxon>Rhabditida</taxon>
        <taxon>Tylenchina</taxon>
        <taxon>Tylenchomorpha</taxon>
        <taxon>Tylenchoidea</taxon>
        <taxon>Heteroderidae</taxon>
        <taxon>Heteroderinae</taxon>
        <taxon>Heterodera</taxon>
    </lineage>
</organism>
<evidence type="ECO:0000256" key="6">
    <source>
        <dbReference type="ARBA" id="ARBA00022729"/>
    </source>
</evidence>
<evidence type="ECO:0000256" key="12">
    <source>
        <dbReference type="ARBA" id="ARBA00023180"/>
    </source>
</evidence>
<dbReference type="InterPro" id="IPR009017">
    <property type="entry name" value="GFP"/>
</dbReference>
<evidence type="ECO:0000256" key="2">
    <source>
        <dbReference type="ARBA" id="ARBA00022525"/>
    </source>
</evidence>
<evidence type="ECO:0000256" key="13">
    <source>
        <dbReference type="PROSITE-ProRule" id="PRU00076"/>
    </source>
</evidence>
<dbReference type="InterPro" id="IPR003886">
    <property type="entry name" value="NIDO_dom"/>
</dbReference>
<dbReference type="PROSITE" id="PS51120">
    <property type="entry name" value="LDLRB"/>
    <property type="match status" value="3"/>
</dbReference>
<comment type="subcellular location">
    <subcellularLocation>
        <location evidence="1">Secreted</location>
        <location evidence="1">Extracellular space</location>
        <location evidence="1">Extracellular matrix</location>
    </subcellularLocation>
</comment>
<evidence type="ECO:0000256" key="4">
    <source>
        <dbReference type="ARBA" id="ARBA00022536"/>
    </source>
</evidence>
<feature type="domain" description="EGF-like" evidence="17">
    <location>
        <begin position="1087"/>
        <end position="1129"/>
    </location>
</feature>
<evidence type="ECO:0000256" key="14">
    <source>
        <dbReference type="PROSITE-ProRule" id="PRU00461"/>
    </source>
</evidence>
<dbReference type="PANTHER" id="PTHR46513:SF13">
    <property type="entry name" value="EGF-LIKE DOMAIN-CONTAINING PROTEIN"/>
    <property type="match status" value="1"/>
</dbReference>
<protein>
    <submittedName>
        <fullName evidence="21">Uncharacterized protein</fullName>
    </submittedName>
</protein>
<dbReference type="SMART" id="SM00539">
    <property type="entry name" value="NIDO"/>
    <property type="match status" value="1"/>
</dbReference>
<dbReference type="GO" id="GO:0008270">
    <property type="term" value="F:zinc ion binding"/>
    <property type="evidence" value="ECO:0007669"/>
    <property type="project" value="UniProtKB-KW"/>
</dbReference>
<dbReference type="InterPro" id="IPR009030">
    <property type="entry name" value="Growth_fac_rcpt_cys_sf"/>
</dbReference>
<feature type="repeat" description="LDL-receptor class B" evidence="14">
    <location>
        <begin position="1183"/>
        <end position="1225"/>
    </location>
</feature>
<feature type="domain" description="NIDO" evidence="20">
    <location>
        <begin position="215"/>
        <end position="359"/>
    </location>
</feature>
<dbReference type="PROSITE" id="PS51133">
    <property type="entry name" value="ZF_TFIIS_2"/>
    <property type="match status" value="1"/>
</dbReference>
<dbReference type="SMART" id="SM00440">
    <property type="entry name" value="ZnF_C2C2"/>
    <property type="match status" value="1"/>
</dbReference>
<feature type="domain" description="Nidogen G2 beta-barrel" evidence="18">
    <location>
        <begin position="515"/>
        <end position="742"/>
    </location>
</feature>
<dbReference type="PROSITE" id="PS51220">
    <property type="entry name" value="NIDO"/>
    <property type="match status" value="1"/>
</dbReference>
<evidence type="ECO:0000256" key="10">
    <source>
        <dbReference type="ARBA" id="ARBA00022837"/>
    </source>
</evidence>
<name>A0ABD2J200_9BILA</name>
<evidence type="ECO:0000313" key="21">
    <source>
        <dbReference type="EMBL" id="KAL3083771.1"/>
    </source>
</evidence>
<evidence type="ECO:0000259" key="18">
    <source>
        <dbReference type="PROSITE" id="PS50993"/>
    </source>
</evidence>
<dbReference type="SUPFAM" id="SSF57783">
    <property type="entry name" value="Zinc beta-ribbon"/>
    <property type="match status" value="1"/>
</dbReference>
<evidence type="ECO:0000256" key="1">
    <source>
        <dbReference type="ARBA" id="ARBA00004498"/>
    </source>
</evidence>
<keyword evidence="22" id="KW-1185">Reference proteome</keyword>
<evidence type="ECO:0000259" key="19">
    <source>
        <dbReference type="PROSITE" id="PS51133"/>
    </source>
</evidence>
<evidence type="ECO:0000256" key="16">
    <source>
        <dbReference type="SAM" id="MobiDB-lite"/>
    </source>
</evidence>
<dbReference type="Proteomes" id="UP001620626">
    <property type="component" value="Unassembled WGS sequence"/>
</dbReference>
<evidence type="ECO:0000256" key="8">
    <source>
        <dbReference type="ARBA" id="ARBA00022771"/>
    </source>
</evidence>
<dbReference type="PROSITE" id="PS01186">
    <property type="entry name" value="EGF_2"/>
    <property type="match status" value="3"/>
</dbReference>
<keyword evidence="4 13" id="KW-0245">EGF-like domain</keyword>
<keyword evidence="10" id="KW-0106">Calcium</keyword>
<evidence type="ECO:0000259" key="20">
    <source>
        <dbReference type="PROSITE" id="PS51220"/>
    </source>
</evidence>
<dbReference type="PROSITE" id="PS50026">
    <property type="entry name" value="EGF_3"/>
    <property type="match status" value="2"/>
</dbReference>
<evidence type="ECO:0000256" key="9">
    <source>
        <dbReference type="ARBA" id="ARBA00022833"/>
    </source>
</evidence>
<feature type="region of interest" description="Disordered" evidence="16">
    <location>
        <begin position="928"/>
        <end position="953"/>
    </location>
</feature>
<feature type="disulfide bond" evidence="13">
    <location>
        <begin position="1098"/>
        <end position="1115"/>
    </location>
</feature>
<dbReference type="InterPro" id="IPR006605">
    <property type="entry name" value="G2_nidogen/fibulin_G2F"/>
</dbReference>
<dbReference type="SMART" id="SM00135">
    <property type="entry name" value="LY"/>
    <property type="match status" value="4"/>
</dbReference>
<feature type="region of interest" description="Disordered" evidence="16">
    <location>
        <begin position="61"/>
        <end position="83"/>
    </location>
</feature>
<dbReference type="FunFam" id="2.120.10.30:FF:000241">
    <property type="entry name" value="Low-density lipoprotein receptor-related protein 6"/>
    <property type="match status" value="1"/>
</dbReference>
<dbReference type="EMBL" id="JBICBT010001093">
    <property type="protein sequence ID" value="KAL3083771.1"/>
    <property type="molecule type" value="Genomic_DNA"/>
</dbReference>
<keyword evidence="3" id="KW-0272">Extracellular matrix</keyword>
<keyword evidence="7" id="KW-0677">Repeat</keyword>
<dbReference type="InterPro" id="IPR000742">
    <property type="entry name" value="EGF"/>
</dbReference>
<dbReference type="SMART" id="SM00682">
    <property type="entry name" value="G2F"/>
    <property type="match status" value="1"/>
</dbReference>
<dbReference type="SMART" id="SM00181">
    <property type="entry name" value="EGF"/>
    <property type="match status" value="7"/>
</dbReference>
<dbReference type="SUPFAM" id="SSF57184">
    <property type="entry name" value="Growth factor receptor domain"/>
    <property type="match status" value="1"/>
</dbReference>
<dbReference type="InterPro" id="IPR050778">
    <property type="entry name" value="Cueball_EGF_LRP_Nidogen"/>
</dbReference>
<evidence type="ECO:0000259" key="17">
    <source>
        <dbReference type="PROSITE" id="PS50026"/>
    </source>
</evidence>
<feature type="repeat" description="LDL-receptor class B" evidence="14">
    <location>
        <begin position="1269"/>
        <end position="1313"/>
    </location>
</feature>
<dbReference type="Pfam" id="PF07474">
    <property type="entry name" value="G2F"/>
    <property type="match status" value="1"/>
</dbReference>
<evidence type="ECO:0000256" key="7">
    <source>
        <dbReference type="ARBA" id="ARBA00022737"/>
    </source>
</evidence>
<feature type="region of interest" description="Disordered" evidence="16">
    <location>
        <begin position="362"/>
        <end position="402"/>
    </location>
</feature>
<dbReference type="Gene3D" id="2.10.25.10">
    <property type="entry name" value="Laminin"/>
    <property type="match status" value="4"/>
</dbReference>